<protein>
    <submittedName>
        <fullName evidence="4">DNA processing protein</fullName>
    </submittedName>
</protein>
<dbReference type="OrthoDB" id="9785707at2"/>
<comment type="similarity">
    <text evidence="1">Belongs to the DprA/Smf family.</text>
</comment>
<name>A0A1G8L258_9BACL</name>
<dbReference type="STRING" id="1174501.SAMN05216192_10613"/>
<dbReference type="InterPro" id="IPR041614">
    <property type="entry name" value="DprA_WH"/>
</dbReference>
<dbReference type="PANTHER" id="PTHR43022">
    <property type="entry name" value="PROTEIN SMF"/>
    <property type="match status" value="1"/>
</dbReference>
<evidence type="ECO:0000256" key="1">
    <source>
        <dbReference type="ARBA" id="ARBA00006525"/>
    </source>
</evidence>
<dbReference type="InterPro" id="IPR057666">
    <property type="entry name" value="DrpA_SLOG"/>
</dbReference>
<dbReference type="PANTHER" id="PTHR43022:SF1">
    <property type="entry name" value="PROTEIN SMF"/>
    <property type="match status" value="1"/>
</dbReference>
<evidence type="ECO:0000313" key="5">
    <source>
        <dbReference type="Proteomes" id="UP000199050"/>
    </source>
</evidence>
<keyword evidence="5" id="KW-1185">Reference proteome</keyword>
<evidence type="ECO:0000259" key="3">
    <source>
        <dbReference type="Pfam" id="PF17782"/>
    </source>
</evidence>
<dbReference type="Gene3D" id="3.40.50.450">
    <property type="match status" value="1"/>
</dbReference>
<dbReference type="GO" id="GO:0009294">
    <property type="term" value="P:DNA-mediated transformation"/>
    <property type="evidence" value="ECO:0007669"/>
    <property type="project" value="InterPro"/>
</dbReference>
<dbReference type="Pfam" id="PF17782">
    <property type="entry name" value="WHD_DprA"/>
    <property type="match status" value="1"/>
</dbReference>
<dbReference type="EMBL" id="FNDX01000006">
    <property type="protein sequence ID" value="SDI49701.1"/>
    <property type="molecule type" value="Genomic_DNA"/>
</dbReference>
<feature type="domain" description="Smf/DprA SLOG" evidence="2">
    <location>
        <begin position="78"/>
        <end position="286"/>
    </location>
</feature>
<organism evidence="4 5">
    <name type="scientific">Paenibacillus typhae</name>
    <dbReference type="NCBI Taxonomy" id="1174501"/>
    <lineage>
        <taxon>Bacteria</taxon>
        <taxon>Bacillati</taxon>
        <taxon>Bacillota</taxon>
        <taxon>Bacilli</taxon>
        <taxon>Bacillales</taxon>
        <taxon>Paenibacillaceae</taxon>
        <taxon>Paenibacillus</taxon>
    </lineage>
</organism>
<gene>
    <name evidence="4" type="ORF">SAMN05216192_10613</name>
</gene>
<sequence length="372" mass="40189">MDTRDLLFGLNEVEGIGWKSIDKIRRAGLLSDQAFHCRAEDWQEVGLSAKMSQRLAETFDAGWVQRRRLLMEESGAAMITILDEEYPAMLKETAEPPWVLYYRGALKLASQPAIAMVGTRVPTAYGRRIGEILAGQLSRSGLAVVSGLARGIDSICHEAALACGGNTVAVVATGLDNVYPPENRELEREISRKGLVLSEYPLGTKSHPGLFPQRNRIIAGLTLGTVVVEADSRSGSLITADAALEAGRDVFAVPGPVTSPKSRGALELIKQGAKLVTGAEDILEEYISILPVKAGESGGNPSFDPGRGDGLTEKKLTSEESHLYHILHQGPFTLDELLSRTSWDFGHLHSVLLSLIIKKAVTQLPGAIYKVI</sequence>
<accession>A0A1G8L258</accession>
<reference evidence="5" key="1">
    <citation type="submission" date="2016-10" db="EMBL/GenBank/DDBJ databases">
        <authorList>
            <person name="Varghese N."/>
            <person name="Submissions S."/>
        </authorList>
    </citation>
    <scope>NUCLEOTIDE SEQUENCE [LARGE SCALE GENOMIC DNA]</scope>
    <source>
        <strain evidence="5">CGMCC 1.11012</strain>
    </source>
</reference>
<dbReference type="RefSeq" id="WP_090713465.1">
    <property type="nucleotide sequence ID" value="NZ_CBCSKY010000005.1"/>
</dbReference>
<dbReference type="SUPFAM" id="SSF102405">
    <property type="entry name" value="MCP/YpsA-like"/>
    <property type="match status" value="1"/>
</dbReference>
<dbReference type="NCBIfam" id="TIGR00732">
    <property type="entry name" value="dprA"/>
    <property type="match status" value="1"/>
</dbReference>
<feature type="domain" description="DprA winged helix" evidence="3">
    <location>
        <begin position="314"/>
        <end position="366"/>
    </location>
</feature>
<evidence type="ECO:0000313" key="4">
    <source>
        <dbReference type="EMBL" id="SDI49701.1"/>
    </source>
</evidence>
<dbReference type="AlphaFoldDB" id="A0A1G8L258"/>
<proteinExistence type="inferred from homology"/>
<dbReference type="InterPro" id="IPR003488">
    <property type="entry name" value="DprA"/>
</dbReference>
<evidence type="ECO:0000259" key="2">
    <source>
        <dbReference type="Pfam" id="PF02481"/>
    </source>
</evidence>
<dbReference type="Proteomes" id="UP000199050">
    <property type="component" value="Unassembled WGS sequence"/>
</dbReference>
<dbReference type="Pfam" id="PF02481">
    <property type="entry name" value="DNA_processg_A"/>
    <property type="match status" value="1"/>
</dbReference>